<accession>A0ABR9ZZ40</accession>
<dbReference type="PANTHER" id="PTHR34990:SF2">
    <property type="entry name" value="BLL8164 PROTEIN"/>
    <property type="match status" value="1"/>
</dbReference>
<dbReference type="SUPFAM" id="SSF56300">
    <property type="entry name" value="Metallo-dependent phosphatases"/>
    <property type="match status" value="1"/>
</dbReference>
<reference evidence="1 2" key="1">
    <citation type="submission" date="2020-11" db="EMBL/GenBank/DDBJ databases">
        <title>Fusibacter basophilias sp. nov.</title>
        <authorList>
            <person name="Qiu D."/>
        </authorList>
    </citation>
    <scope>NUCLEOTIDE SEQUENCE [LARGE SCALE GENOMIC DNA]</scope>
    <source>
        <strain evidence="1 2">Q10-2</strain>
    </source>
</reference>
<proteinExistence type="predicted"/>
<gene>
    <name evidence="1" type="ORF">ISU02_21745</name>
</gene>
<protein>
    <submittedName>
        <fullName evidence="1">Serine/threonine protein phosphatase</fullName>
    </submittedName>
</protein>
<dbReference type="InterPro" id="IPR043461">
    <property type="entry name" value="LpxH-like"/>
</dbReference>
<dbReference type="InterPro" id="IPR029052">
    <property type="entry name" value="Metallo-depent_PP-like"/>
</dbReference>
<keyword evidence="2" id="KW-1185">Reference proteome</keyword>
<evidence type="ECO:0000313" key="2">
    <source>
        <dbReference type="Proteomes" id="UP000614200"/>
    </source>
</evidence>
<name>A0ABR9ZZ40_9FIRM</name>
<evidence type="ECO:0000313" key="1">
    <source>
        <dbReference type="EMBL" id="MBF4695728.1"/>
    </source>
</evidence>
<dbReference type="Proteomes" id="UP000614200">
    <property type="component" value="Unassembled WGS sequence"/>
</dbReference>
<organism evidence="1 2">
    <name type="scientific">Fusibacter ferrireducens</name>
    <dbReference type="NCBI Taxonomy" id="2785058"/>
    <lineage>
        <taxon>Bacteria</taxon>
        <taxon>Bacillati</taxon>
        <taxon>Bacillota</taxon>
        <taxon>Clostridia</taxon>
        <taxon>Eubacteriales</taxon>
        <taxon>Eubacteriales Family XII. Incertae Sedis</taxon>
        <taxon>Fusibacter</taxon>
    </lineage>
</organism>
<dbReference type="EMBL" id="JADKNH010000019">
    <property type="protein sequence ID" value="MBF4695728.1"/>
    <property type="molecule type" value="Genomic_DNA"/>
</dbReference>
<sequence>MFTMQRLNAAYKTAHRIPFNTNSKFILFSDVHRGDNSLSDEFAHNQNIYYFALQHYLKNDFTYIEVGDGDELWEHNKFDVIRYAHSDVFMLLREFYLSDRFVMLYGNHNNTFRHSYTAQNDLFHFYDEYEEFFSQLFPNIEVHESIILENKENDQEIFIVHGHQGDFINDQIWPIMRFLSRHFWRYLHIVGFRNPASPAKNAHKRHKIEKNYTKWISQTRKILIAGHTHRPKYPKNYELPYFNTGCCIHPRNITGLEIENGQISMIEWRILPNSSGSLEIKRRVTRGPQPIENFMMR</sequence>
<dbReference type="PANTHER" id="PTHR34990">
    <property type="entry name" value="UDP-2,3-DIACYLGLUCOSAMINE HYDROLASE-RELATED"/>
    <property type="match status" value="1"/>
</dbReference>
<dbReference type="RefSeq" id="WP_194703966.1">
    <property type="nucleotide sequence ID" value="NZ_JADKNH010000019.1"/>
</dbReference>
<dbReference type="Gene3D" id="3.60.21.10">
    <property type="match status" value="1"/>
</dbReference>
<comment type="caution">
    <text evidence="1">The sequence shown here is derived from an EMBL/GenBank/DDBJ whole genome shotgun (WGS) entry which is preliminary data.</text>
</comment>